<dbReference type="GO" id="GO:0005576">
    <property type="term" value="C:extracellular region"/>
    <property type="evidence" value="ECO:0007669"/>
    <property type="project" value="UniProtKB-SubCell"/>
</dbReference>
<comment type="catalytic activity">
    <reaction evidence="14">
        <text>[(1-&gt;4)-beta-D-glucosyl]n+m + reduced acceptor + O2 = 4-dehydro-beta-D-glucosyl-[(1-&gt;4)-beta-D-glucosyl]n-1 + [(1-&gt;4)-beta-D-glucosyl]m + acceptor + H2O.</text>
        <dbReference type="EC" id="1.14.99.56"/>
    </reaction>
</comment>
<reference evidence="19 20" key="1">
    <citation type="journal article" date="2018" name="Nat. Ecol. Evol.">
        <title>Pezizomycetes genomes reveal the molecular basis of ectomycorrhizal truffle lifestyle.</title>
        <authorList>
            <person name="Murat C."/>
            <person name="Payen T."/>
            <person name="Noel B."/>
            <person name="Kuo A."/>
            <person name="Morin E."/>
            <person name="Chen J."/>
            <person name="Kohler A."/>
            <person name="Krizsan K."/>
            <person name="Balestrini R."/>
            <person name="Da Silva C."/>
            <person name="Montanini B."/>
            <person name="Hainaut M."/>
            <person name="Levati E."/>
            <person name="Barry K.W."/>
            <person name="Belfiori B."/>
            <person name="Cichocki N."/>
            <person name="Clum A."/>
            <person name="Dockter R.B."/>
            <person name="Fauchery L."/>
            <person name="Guy J."/>
            <person name="Iotti M."/>
            <person name="Le Tacon F."/>
            <person name="Lindquist E.A."/>
            <person name="Lipzen A."/>
            <person name="Malagnac F."/>
            <person name="Mello A."/>
            <person name="Molinier V."/>
            <person name="Miyauchi S."/>
            <person name="Poulain J."/>
            <person name="Riccioni C."/>
            <person name="Rubini A."/>
            <person name="Sitrit Y."/>
            <person name="Splivallo R."/>
            <person name="Traeger S."/>
            <person name="Wang M."/>
            <person name="Zifcakova L."/>
            <person name="Wipf D."/>
            <person name="Zambonelli A."/>
            <person name="Paolocci F."/>
            <person name="Nowrousian M."/>
            <person name="Ottonello S."/>
            <person name="Baldrian P."/>
            <person name="Spatafora J.W."/>
            <person name="Henrissat B."/>
            <person name="Nagy L.G."/>
            <person name="Aury J.M."/>
            <person name="Wincker P."/>
            <person name="Grigoriev I.V."/>
            <person name="Bonfante P."/>
            <person name="Martin F.M."/>
        </authorList>
    </citation>
    <scope>NUCLEOTIDE SEQUENCE [LARGE SCALE GENOMIC DNA]</scope>
    <source>
        <strain evidence="19 20">ATCC MYA-4762</strain>
    </source>
</reference>
<evidence type="ECO:0000256" key="12">
    <source>
        <dbReference type="ARBA" id="ARBA00023326"/>
    </source>
</evidence>
<feature type="domain" description="Auxiliary Activity family 9 catalytic" evidence="18">
    <location>
        <begin position="85"/>
        <end position="148"/>
    </location>
</feature>
<dbReference type="Proteomes" id="UP000267821">
    <property type="component" value="Unassembled WGS sequence"/>
</dbReference>
<evidence type="ECO:0000256" key="2">
    <source>
        <dbReference type="ARBA" id="ARBA00004613"/>
    </source>
</evidence>
<evidence type="ECO:0000256" key="7">
    <source>
        <dbReference type="ARBA" id="ARBA00023002"/>
    </source>
</evidence>
<evidence type="ECO:0000313" key="20">
    <source>
        <dbReference type="Proteomes" id="UP000267821"/>
    </source>
</evidence>
<evidence type="ECO:0000256" key="3">
    <source>
        <dbReference type="ARBA" id="ARBA00022525"/>
    </source>
</evidence>
<evidence type="ECO:0000256" key="4">
    <source>
        <dbReference type="ARBA" id="ARBA00022723"/>
    </source>
</evidence>
<dbReference type="InterPro" id="IPR005103">
    <property type="entry name" value="AA9_LPMO"/>
</dbReference>
<evidence type="ECO:0000256" key="16">
    <source>
        <dbReference type="SAM" id="MobiDB-lite"/>
    </source>
</evidence>
<keyword evidence="6" id="KW-0136">Cellulose degradation</keyword>
<accession>A0A3N4LD31</accession>
<feature type="compositionally biased region" description="Polar residues" evidence="16">
    <location>
        <begin position="354"/>
        <end position="367"/>
    </location>
</feature>
<protein>
    <recommendedName>
        <fullName evidence="15">lytic cellulose monooxygenase (C4-dehydrogenating)</fullName>
        <ecNumber evidence="15">1.14.99.56</ecNumber>
    </recommendedName>
</protein>
<evidence type="ECO:0000256" key="11">
    <source>
        <dbReference type="ARBA" id="ARBA00023277"/>
    </source>
</evidence>
<keyword evidence="8" id="KW-0186">Copper</keyword>
<dbReference type="GO" id="GO:0046872">
    <property type="term" value="F:metal ion binding"/>
    <property type="evidence" value="ECO:0007669"/>
    <property type="project" value="UniProtKB-KW"/>
</dbReference>
<evidence type="ECO:0000256" key="14">
    <source>
        <dbReference type="ARBA" id="ARBA00045077"/>
    </source>
</evidence>
<keyword evidence="20" id="KW-1185">Reference proteome</keyword>
<keyword evidence="12" id="KW-0624">Polysaccharide degradation</keyword>
<dbReference type="InParanoid" id="A0A3N4LD31"/>
<keyword evidence="7" id="KW-0560">Oxidoreductase</keyword>
<evidence type="ECO:0000256" key="10">
    <source>
        <dbReference type="ARBA" id="ARBA00023157"/>
    </source>
</evidence>
<keyword evidence="4" id="KW-0479">Metal-binding</keyword>
<evidence type="ECO:0000256" key="13">
    <source>
        <dbReference type="ARBA" id="ARBA00044502"/>
    </source>
</evidence>
<dbReference type="PANTHER" id="PTHR33353">
    <property type="entry name" value="PUTATIVE (AFU_ORTHOLOGUE AFUA_1G12560)-RELATED"/>
    <property type="match status" value="1"/>
</dbReference>
<keyword evidence="11" id="KW-0119">Carbohydrate metabolism</keyword>
<sequence>MKATAPLAVFLTVFGFWVNESYKETEGTVTYPLSTRIRIPSPLESNTPVKDISLTAINCNVNNKAVPPAFQVQLLSVERLIANQAEIITLHEAETNFQTKSVRGAQFHPSFSQITVTSSGSEKPLGTFNFVGGITPITLGILFNIYTTVISYPIPGPAVWVSSTAFAPTISAPRKTTSVVNPTPTVIAKPTTTKLAVTTTSVTLTKPAVTTKTRASTTQVAPPVAVTPYKSVPHPLANKTPCQFRDICRAYAESDTEHATTVHFLGLSIWPDYSIWKLHVTDNIAKHLYAKNDDDIGSPAVGVARPQFIQRYPILAPFLAPSFAVVDYVNSTLPPLLPPSTSLPTQPKHDAKAQLQQQLSQPSHVSSNYNSLPLSQIHPKITALLSALDIQTHRLITHLQNLTDEILRVAPRLSYEVEVLRGGVVGLGEDLEKVGSKVARFSPSASKDSADVTSAGECGLNNKPEALKRLETLSTIRARLEEVIAIFGEAMNWPLPVATSENTTQNTNSNLGVNSPSYYNLSPAPSPPPFIKEMNKTNSAAKAATKTVNPTAEISYFLAANLIPQARSRIEELRLLAGVFKGTIEGDIRLELVEELARKVREVEKLRDGRDKGFSAKEERMVMPQRARKEEAFREEMGGDTGGGRIESNENNTVASGFGVGREGYYGLINQLQRMRGLG</sequence>
<evidence type="ECO:0000256" key="6">
    <source>
        <dbReference type="ARBA" id="ARBA00023001"/>
    </source>
</evidence>
<dbReference type="EMBL" id="ML121569">
    <property type="protein sequence ID" value="RPB20606.1"/>
    <property type="molecule type" value="Genomic_DNA"/>
</dbReference>
<evidence type="ECO:0000256" key="8">
    <source>
        <dbReference type="ARBA" id="ARBA00023008"/>
    </source>
</evidence>
<comment type="subcellular location">
    <subcellularLocation>
        <location evidence="2">Secreted</location>
    </subcellularLocation>
</comment>
<evidence type="ECO:0000256" key="17">
    <source>
        <dbReference type="SAM" id="SignalP"/>
    </source>
</evidence>
<dbReference type="STRING" id="1051890.A0A3N4LD31"/>
<dbReference type="Gene3D" id="2.70.50.70">
    <property type="match status" value="1"/>
</dbReference>
<dbReference type="Gene3D" id="6.10.250.2790">
    <property type="match status" value="1"/>
</dbReference>
<keyword evidence="5 17" id="KW-0732">Signal</keyword>
<evidence type="ECO:0000259" key="18">
    <source>
        <dbReference type="Pfam" id="PF03443"/>
    </source>
</evidence>
<feature type="signal peptide" evidence="17">
    <location>
        <begin position="1"/>
        <end position="27"/>
    </location>
</feature>
<organism evidence="19 20">
    <name type="scientific">Terfezia boudieri ATCC MYA-4762</name>
    <dbReference type="NCBI Taxonomy" id="1051890"/>
    <lineage>
        <taxon>Eukaryota</taxon>
        <taxon>Fungi</taxon>
        <taxon>Dikarya</taxon>
        <taxon>Ascomycota</taxon>
        <taxon>Pezizomycotina</taxon>
        <taxon>Pezizomycetes</taxon>
        <taxon>Pezizales</taxon>
        <taxon>Pezizaceae</taxon>
        <taxon>Terfezia</taxon>
    </lineage>
</organism>
<dbReference type="Pfam" id="PF03443">
    <property type="entry name" value="AA9"/>
    <property type="match status" value="1"/>
</dbReference>
<dbReference type="AlphaFoldDB" id="A0A3N4LD31"/>
<evidence type="ECO:0000256" key="1">
    <source>
        <dbReference type="ARBA" id="ARBA00001973"/>
    </source>
</evidence>
<dbReference type="PANTHER" id="PTHR33353:SF10">
    <property type="entry name" value="ENDO-BETA-1,4-GLUCANASE D"/>
    <property type="match status" value="1"/>
</dbReference>
<evidence type="ECO:0000313" key="19">
    <source>
        <dbReference type="EMBL" id="RPB20606.1"/>
    </source>
</evidence>
<evidence type="ECO:0000256" key="5">
    <source>
        <dbReference type="ARBA" id="ARBA00022729"/>
    </source>
</evidence>
<dbReference type="OrthoDB" id="5413829at2759"/>
<dbReference type="InterPro" id="IPR049892">
    <property type="entry name" value="AA9"/>
</dbReference>
<comment type="similarity">
    <text evidence="13">Belongs to the polysaccharide monooxygenase AA9 family.</text>
</comment>
<keyword evidence="9" id="KW-0503">Monooxygenase</keyword>
<proteinExistence type="inferred from homology"/>
<feature type="chain" id="PRO_5018173704" description="lytic cellulose monooxygenase (C4-dehydrogenating)" evidence="17">
    <location>
        <begin position="28"/>
        <end position="679"/>
    </location>
</feature>
<name>A0A3N4LD31_9PEZI</name>
<evidence type="ECO:0000256" key="15">
    <source>
        <dbReference type="ARBA" id="ARBA00047174"/>
    </source>
</evidence>
<dbReference type="GO" id="GO:0004497">
    <property type="term" value="F:monooxygenase activity"/>
    <property type="evidence" value="ECO:0007669"/>
    <property type="project" value="UniProtKB-KW"/>
</dbReference>
<feature type="region of interest" description="Disordered" evidence="16">
    <location>
        <begin position="339"/>
        <end position="367"/>
    </location>
</feature>
<evidence type="ECO:0000256" key="9">
    <source>
        <dbReference type="ARBA" id="ARBA00023033"/>
    </source>
</evidence>
<comment type="cofactor">
    <cofactor evidence="1">
        <name>Cu(2+)</name>
        <dbReference type="ChEBI" id="CHEBI:29036"/>
    </cofactor>
</comment>
<dbReference type="EC" id="1.14.99.56" evidence="15"/>
<gene>
    <name evidence="19" type="ORF">L211DRAFT_852177</name>
</gene>
<dbReference type="GO" id="GO:0030245">
    <property type="term" value="P:cellulose catabolic process"/>
    <property type="evidence" value="ECO:0007669"/>
    <property type="project" value="UniProtKB-KW"/>
</dbReference>
<keyword evidence="3" id="KW-0964">Secreted</keyword>
<keyword evidence="10" id="KW-1015">Disulfide bond</keyword>